<keyword evidence="1" id="KW-0175">Coiled coil</keyword>
<feature type="coiled-coil region" evidence="1">
    <location>
        <begin position="252"/>
        <end position="427"/>
    </location>
</feature>
<protein>
    <submittedName>
        <fullName evidence="3">Uncharacterized protein</fullName>
    </submittedName>
</protein>
<gene>
    <name evidence="3" type="ORF">Bhyg_14682</name>
</gene>
<dbReference type="Gene3D" id="1.10.287.1490">
    <property type="match status" value="1"/>
</dbReference>
<dbReference type="SUPFAM" id="SSF57997">
    <property type="entry name" value="Tropomyosin"/>
    <property type="match status" value="1"/>
</dbReference>
<evidence type="ECO:0000256" key="2">
    <source>
        <dbReference type="SAM" id="SignalP"/>
    </source>
</evidence>
<organism evidence="3 4">
    <name type="scientific">Pseudolycoriella hygida</name>
    <dbReference type="NCBI Taxonomy" id="35572"/>
    <lineage>
        <taxon>Eukaryota</taxon>
        <taxon>Metazoa</taxon>
        <taxon>Ecdysozoa</taxon>
        <taxon>Arthropoda</taxon>
        <taxon>Hexapoda</taxon>
        <taxon>Insecta</taxon>
        <taxon>Pterygota</taxon>
        <taxon>Neoptera</taxon>
        <taxon>Endopterygota</taxon>
        <taxon>Diptera</taxon>
        <taxon>Nematocera</taxon>
        <taxon>Sciaroidea</taxon>
        <taxon>Sciaridae</taxon>
        <taxon>Pseudolycoriella</taxon>
    </lineage>
</organism>
<keyword evidence="4" id="KW-1185">Reference proteome</keyword>
<feature type="chain" id="PRO_5040329345" evidence="2">
    <location>
        <begin position="20"/>
        <end position="482"/>
    </location>
</feature>
<dbReference type="EMBL" id="WJQU01000004">
    <property type="protein sequence ID" value="KAJ6636095.1"/>
    <property type="molecule type" value="Genomic_DNA"/>
</dbReference>
<dbReference type="GO" id="GO:0008017">
    <property type="term" value="F:microtubule binding"/>
    <property type="evidence" value="ECO:0007669"/>
    <property type="project" value="InterPro"/>
</dbReference>
<dbReference type="Gene3D" id="1.20.5.170">
    <property type="match status" value="1"/>
</dbReference>
<comment type="caution">
    <text evidence="3">The sequence shown here is derived from an EMBL/GenBank/DDBJ whole genome shotgun (WGS) entry which is preliminary data.</text>
</comment>
<dbReference type="SUPFAM" id="SSF58104">
    <property type="entry name" value="Methyl-accepting chemotaxis protein (MCP) signaling domain"/>
    <property type="match status" value="1"/>
</dbReference>
<feature type="coiled-coil region" evidence="1">
    <location>
        <begin position="148"/>
        <end position="223"/>
    </location>
</feature>
<dbReference type="GO" id="GO:0051310">
    <property type="term" value="P:metaphase chromosome alignment"/>
    <property type="evidence" value="ECO:0007669"/>
    <property type="project" value="TreeGrafter"/>
</dbReference>
<dbReference type="PANTHER" id="PTHR18874:SF10">
    <property type="entry name" value="CENTROMERE PROTEIN F"/>
    <property type="match status" value="1"/>
</dbReference>
<sequence>MRLFIIAAVITFSIQGLSASPCDKCDKREEDNRKCSRQLEILQEEKYALQCEVDRWKQIAQEEKRKNEEYVNTINNLNKEQKRTRDQLNELQRAFDDRGKKLESCSAQLSCVEEEKRSLVARNKSLEAWNKSLEDANNVLKDKCDRDAKESADKIRRLEITIDDLRSKLEQKNKCSECYDELNRVKQSFNDLKEKHGKCAQENDRLNSEIKRLEDILRKKEQEGEESAKLITKLRLERDELNRDLTKCRRYAEELGSQINCLRNDLAEQAKACKKRIDELEEKLRKQEKEFQVTLDIERQKTLEEARRRVKAEELNADLRNQLRQKQQELDECIKDRKACSIKVDKLLRDISDSERERERLRKELENIQCRYNDLLKDFKLCQENSKKCQDQLNNCREELANARNIIKQLQRQIIELNNSLKKCNDELCSISHKLGDAKGVTDIISASVNKASSGITSLTKIIRDLFGSAKSGCNKNSDCGC</sequence>
<feature type="signal peptide" evidence="2">
    <location>
        <begin position="1"/>
        <end position="19"/>
    </location>
</feature>
<dbReference type="AlphaFoldDB" id="A0A9Q0MQD6"/>
<dbReference type="GO" id="GO:0010389">
    <property type="term" value="P:regulation of G2/M transition of mitotic cell cycle"/>
    <property type="evidence" value="ECO:0007669"/>
    <property type="project" value="TreeGrafter"/>
</dbReference>
<proteinExistence type="predicted"/>
<evidence type="ECO:0000313" key="3">
    <source>
        <dbReference type="EMBL" id="KAJ6636095.1"/>
    </source>
</evidence>
<name>A0A9Q0MQD6_9DIPT</name>
<dbReference type="GO" id="GO:0070840">
    <property type="term" value="F:dynein complex binding"/>
    <property type="evidence" value="ECO:0007669"/>
    <property type="project" value="TreeGrafter"/>
</dbReference>
<keyword evidence="2" id="KW-0732">Signal</keyword>
<dbReference type="OrthoDB" id="10255522at2759"/>
<dbReference type="InterPro" id="IPR043513">
    <property type="entry name" value="Cenp-F"/>
</dbReference>
<evidence type="ECO:0000313" key="4">
    <source>
        <dbReference type="Proteomes" id="UP001151699"/>
    </source>
</evidence>
<feature type="coiled-coil region" evidence="1">
    <location>
        <begin position="25"/>
        <end position="94"/>
    </location>
</feature>
<dbReference type="GO" id="GO:0000922">
    <property type="term" value="C:spindle pole"/>
    <property type="evidence" value="ECO:0007669"/>
    <property type="project" value="TreeGrafter"/>
</dbReference>
<reference evidence="3" key="1">
    <citation type="submission" date="2022-07" db="EMBL/GenBank/DDBJ databases">
        <authorList>
            <person name="Trinca V."/>
            <person name="Uliana J.V.C."/>
            <person name="Torres T.T."/>
            <person name="Ward R.J."/>
            <person name="Monesi N."/>
        </authorList>
    </citation>
    <scope>NUCLEOTIDE SEQUENCE</scope>
    <source>
        <strain evidence="3">HSMRA1968</strain>
        <tissue evidence="3">Whole embryos</tissue>
    </source>
</reference>
<dbReference type="PANTHER" id="PTHR18874">
    <property type="entry name" value="CMF/LEK/CENP CELL DIVISION-RELATED"/>
    <property type="match status" value="1"/>
</dbReference>
<accession>A0A9Q0MQD6</accession>
<dbReference type="GO" id="GO:0000775">
    <property type="term" value="C:chromosome, centromeric region"/>
    <property type="evidence" value="ECO:0007669"/>
    <property type="project" value="InterPro"/>
</dbReference>
<dbReference type="GO" id="GO:0005634">
    <property type="term" value="C:nucleus"/>
    <property type="evidence" value="ECO:0007669"/>
    <property type="project" value="TreeGrafter"/>
</dbReference>
<evidence type="ECO:0000256" key="1">
    <source>
        <dbReference type="SAM" id="Coils"/>
    </source>
</evidence>
<dbReference type="GO" id="GO:0000278">
    <property type="term" value="P:mitotic cell cycle"/>
    <property type="evidence" value="ECO:0007669"/>
    <property type="project" value="TreeGrafter"/>
</dbReference>
<dbReference type="Proteomes" id="UP001151699">
    <property type="component" value="Chromosome C"/>
</dbReference>